<keyword evidence="6" id="KW-1185">Reference proteome</keyword>
<feature type="compositionally biased region" description="Low complexity" evidence="3">
    <location>
        <begin position="872"/>
        <end position="886"/>
    </location>
</feature>
<accession>A0A7J6N2R6</accession>
<dbReference type="PANTHER" id="PTHR16255:SF1">
    <property type="entry name" value="REQUIRED FOR MEIOTIC NUCLEAR DIVISION PROTEIN 1 HOMOLOG"/>
    <property type="match status" value="1"/>
</dbReference>
<comment type="similarity">
    <text evidence="1">Belongs to the RMD1/sif2 family.</text>
</comment>
<feature type="region of interest" description="Disordered" evidence="3">
    <location>
        <begin position="1177"/>
        <end position="1222"/>
    </location>
</feature>
<feature type="coiled-coil region" evidence="2">
    <location>
        <begin position="715"/>
        <end position="749"/>
    </location>
</feature>
<dbReference type="Proteomes" id="UP000591131">
    <property type="component" value="Unassembled WGS sequence"/>
</dbReference>
<proteinExistence type="inferred from homology"/>
<sequence>MATATGFIGRHHNPFTRKPLVALTTTSLPLSSRVRVRVLWDTGSLDLRKLNNEMKERGAETCISSQGGWLYANLASSSSAFHTDHHPRTAVFFRDNALVTWCTSIEEDDGLAAIAEGFRLTDPVDENDDLSYLYNDGKEGGSLPSSARCVSEEVMAVEQIDRTALTIQHRKTGNKKANAIASTRRHLPPKIDSKVVDGVLLITSQDIQRSSELLVASLALASASRLNLVEAKIERFLKVKHTEMNSLAANLRSWHLNSVSDEIFKSERTMHTLRYQLNLGEADLLDVPEILWEFDGSERLFEQVVNNFDLKRRIGLLNLRLSYHSDFMAAFGEHVRHRRKEFLRRPSKAASLKGSSPLVIAQRYPNAFNFPYSLKEYEMEGEYMKHRMKLRDISDEEKRKREALLEAEARLEDEQLAEIEGGFNTSRSGGGGGAKIRVMAKIGVMRRLSALTPQSKTIEEGLELIMQKKGRRDFYLDPIGLTKATSSSASSTLHRQLRFLHESDPTLITFIKDVYGNIRKVCTSSVFVTMPEQSFIRYQGAYIKHLIGFIPDPPLIREPRFTDGLRFLVTDISELDLDAEMDTFIIAIENALRTHINRILAEDATEDEKFNIEIDIKLGMSGLINLIRTVTPIQISMYLQESQLEELSDGEASQWDGSSAEEVGQPSGSSEMIVQDSNRHEVSNGNPSQTSLLAKQRLGDSGAKVDIKGGHAAVEDELREQLTAALEEQERLQSLVIKLTQELEQSRRQEDKAIVLSPTVEIVYQLPNNQYDNVSEVNSTGSYTSSLNDNNNNNKLIDLSHERVMARVVVDSLVSSIVISVEDNTTTAASADVIAQDIIANTIRKKVEEGDTPPPPPAAASVEAADTEEEQPQPSQQQQQETPSDEGAAVQQQSEVKETIVNEDNNESPQPPASSRSSLSAPRRGHTQEKPRSADSADIKPETAEGNSPRSSDHHHPATTTPSPPSTYRGAIVRADDDDDDGHGGDGSSNDLTTVVRKAIDMYQSILGEYASDTRTAGHTRAVLNTLHRAAAELGLSPSKGITDIDQSSSALVLASMLPIAGPPPTADDMKYNRAIADTFYFYTIKNAYIPHGNGDVTFDIIEAARHQLPFAGIWKMSKDLSLVPHLVNKEEVLECFRYACKGLSRPPHNVPIEDAMKELCRRYLIPGLDKMRRFGGDIVPPLSARKPSKGNKRRPAGRVIRQQQQQQTKPSSPVVYSPSDKRPLLVKAGRLRLLQPRKGDNGAPRLGNWPLHLLKPGRYHRRGKQGDANDEDDVVDLEALNEKERRIMDMLDRNEDARMDRALHRQTTAQERSGA</sequence>
<feature type="region of interest" description="Disordered" evidence="3">
    <location>
        <begin position="648"/>
        <end position="672"/>
    </location>
</feature>
<reference evidence="5 6" key="1">
    <citation type="submission" date="2020-04" db="EMBL/GenBank/DDBJ databases">
        <title>Perkinsus chesapeaki whole genome sequence.</title>
        <authorList>
            <person name="Bogema D.R."/>
        </authorList>
    </citation>
    <scope>NUCLEOTIDE SEQUENCE [LARGE SCALE GENOMIC DNA]</scope>
    <source>
        <strain evidence="5">ATCC PRA-425</strain>
    </source>
</reference>
<evidence type="ECO:0000256" key="1">
    <source>
        <dbReference type="ARBA" id="ARBA00008306"/>
    </source>
</evidence>
<feature type="region of interest" description="Disordered" evidence="3">
    <location>
        <begin position="846"/>
        <end position="991"/>
    </location>
</feature>
<evidence type="ECO:0000256" key="3">
    <source>
        <dbReference type="SAM" id="MobiDB-lite"/>
    </source>
</evidence>
<dbReference type="InterPro" id="IPR003734">
    <property type="entry name" value="DUF155"/>
</dbReference>
<dbReference type="Pfam" id="PF02582">
    <property type="entry name" value="DUF155"/>
    <property type="match status" value="1"/>
</dbReference>
<feature type="compositionally biased region" description="Basic residues" evidence="3">
    <location>
        <begin position="1187"/>
        <end position="1197"/>
    </location>
</feature>
<name>A0A7J6N2R6_PERCH</name>
<keyword evidence="2" id="KW-0175">Coiled coil</keyword>
<feature type="compositionally biased region" description="Low complexity" evidence="3">
    <location>
        <begin position="913"/>
        <end position="922"/>
    </location>
</feature>
<evidence type="ECO:0000313" key="6">
    <source>
        <dbReference type="Proteomes" id="UP000591131"/>
    </source>
</evidence>
<dbReference type="PANTHER" id="PTHR16255">
    <property type="entry name" value="REQUIRED FOR MEIOTIC NUCLEAR DIVISION PROTEIN 1 HOMOLOG"/>
    <property type="match status" value="1"/>
</dbReference>
<evidence type="ECO:0000259" key="4">
    <source>
        <dbReference type="Pfam" id="PF02582"/>
    </source>
</evidence>
<dbReference type="InterPro" id="IPR051624">
    <property type="entry name" value="RMD1/Sad1-interacting"/>
</dbReference>
<feature type="domain" description="DUF155" evidence="4">
    <location>
        <begin position="127"/>
        <end position="318"/>
    </location>
</feature>
<evidence type="ECO:0000256" key="2">
    <source>
        <dbReference type="SAM" id="Coils"/>
    </source>
</evidence>
<dbReference type="GO" id="GO:0005739">
    <property type="term" value="C:mitochondrion"/>
    <property type="evidence" value="ECO:0007669"/>
    <property type="project" value="UniProtKB-ARBA"/>
</dbReference>
<comment type="caution">
    <text evidence="5">The sequence shown here is derived from an EMBL/GenBank/DDBJ whole genome shotgun (WGS) entry which is preliminary data.</text>
</comment>
<feature type="compositionally biased region" description="Basic and acidic residues" evidence="3">
    <location>
        <begin position="926"/>
        <end position="943"/>
    </location>
</feature>
<dbReference type="EMBL" id="JAAPAO010000005">
    <property type="protein sequence ID" value="KAF4677964.1"/>
    <property type="molecule type" value="Genomic_DNA"/>
</dbReference>
<dbReference type="OrthoDB" id="242766at2759"/>
<gene>
    <name evidence="5" type="ORF">FOL47_008068</name>
</gene>
<evidence type="ECO:0000313" key="5">
    <source>
        <dbReference type="EMBL" id="KAF4677964.1"/>
    </source>
</evidence>
<protein>
    <recommendedName>
        <fullName evidence="4">DUF155 domain-containing protein</fullName>
    </recommendedName>
</protein>
<organism evidence="5 6">
    <name type="scientific">Perkinsus chesapeaki</name>
    <name type="common">Clam parasite</name>
    <name type="synonym">Perkinsus andrewsi</name>
    <dbReference type="NCBI Taxonomy" id="330153"/>
    <lineage>
        <taxon>Eukaryota</taxon>
        <taxon>Sar</taxon>
        <taxon>Alveolata</taxon>
        <taxon>Perkinsozoa</taxon>
        <taxon>Perkinsea</taxon>
        <taxon>Perkinsida</taxon>
        <taxon>Perkinsidae</taxon>
        <taxon>Perkinsus</taxon>
    </lineage>
</organism>